<feature type="compositionally biased region" description="Low complexity" evidence="9">
    <location>
        <begin position="411"/>
        <end position="428"/>
    </location>
</feature>
<dbReference type="SUPFAM" id="SSF51430">
    <property type="entry name" value="NAD(P)-linked oxidoreductase"/>
    <property type="match status" value="1"/>
</dbReference>
<evidence type="ECO:0000256" key="3">
    <source>
        <dbReference type="ARBA" id="ARBA00011532"/>
    </source>
</evidence>
<evidence type="ECO:0000313" key="12">
    <source>
        <dbReference type="Proteomes" id="UP000825002"/>
    </source>
</evidence>
<evidence type="ECO:0000256" key="5">
    <source>
        <dbReference type="ARBA" id="ARBA00030406"/>
    </source>
</evidence>
<feature type="compositionally biased region" description="Low complexity" evidence="9">
    <location>
        <begin position="468"/>
        <end position="490"/>
    </location>
</feature>
<evidence type="ECO:0000256" key="7">
    <source>
        <dbReference type="ARBA" id="ARBA00031732"/>
    </source>
</evidence>
<comment type="pathway">
    <text evidence="1">Sulfur metabolism; glutathione biosynthesis; glutathione from L-cysteine and L-glutamate: step 1/2.</text>
</comment>
<comment type="subunit">
    <text evidence="3">Heterodimer of a catalytic heavy chain and a regulatory light chain.</text>
</comment>
<evidence type="ECO:0000256" key="9">
    <source>
        <dbReference type="SAM" id="MobiDB-lite"/>
    </source>
</evidence>
<dbReference type="Proteomes" id="UP000825002">
    <property type="component" value="Unassembled WGS sequence"/>
</dbReference>
<feature type="compositionally biased region" description="Polar residues" evidence="9">
    <location>
        <begin position="679"/>
        <end position="691"/>
    </location>
</feature>
<dbReference type="Gene3D" id="3.20.20.100">
    <property type="entry name" value="NADP-dependent oxidoreductase domain"/>
    <property type="match status" value="1"/>
</dbReference>
<sequence>MSAETQRESVNKVIVDTGNILVNDDIRGKIYNTSTDELIGSVSWTLKNAVTNVPSDSTNHTERLQLTSRFKSKAKYVNETTKINCKLFSFDNTSCCVLHEAVNAVFRSLECNQIDQLIVCPSFEEKIKREQNDDTNQIVHPGIMKVWKCAEKMVNEDKVKSLGVSDFDLAPLQYLLAHSQIKPSLNQISNHLCCSIPAELSNFASEKSIHLLTHNDKKVLLDTSDLKVLCSYLERYLEENYSISTSLPATVEWIIRYTVQTTSTAVVDIKGYIVSFKRKVVSHASKQQSASDEAPSWLALQRERGVFVRTLSKRSLGDVMEKVKNKIFGSRKQSNSNSANNQQQVNQMSASGSQYNPYASLQGYNWGTLPASSLYKQGNGYNPTMPQYSPSSMLGASFDTSSLSALTNGMSQNSPINSPSQQSQHSGLLSSASQLISQYLSPSASSGTASSGSNGGQSFMSGYNYGTPQSAQSQVAQSSQGSQGQQAPAISSSYNDFSQMLDSMVAASGVGQRGQPSIQQFLSPSVPSGNSMSLSTGGLMTADHDMSSSNMVPTYMSSTSSQGAQQSSGPSAVGVLPQQQQAAAIANNQQAQQKSSMVSLAEQLAPGAQYNKLISFPFSLGPSDDKDGRLRLHIPYMKQHVKRMSSSADTQPIVASVPSQQQPQQQSQQQQSSPIQQQTSNTSGLSNKTTV</sequence>
<name>A0ABQ7S7E4_9ACAR</name>
<feature type="compositionally biased region" description="Low complexity" evidence="9">
    <location>
        <begin position="333"/>
        <end position="350"/>
    </location>
</feature>
<feature type="compositionally biased region" description="Low complexity" evidence="9">
    <location>
        <begin position="442"/>
        <end position="458"/>
    </location>
</feature>
<evidence type="ECO:0000256" key="2">
    <source>
        <dbReference type="ARBA" id="ARBA00008612"/>
    </source>
</evidence>
<keyword evidence="4" id="KW-0317">Glutathione biosynthesis</keyword>
<protein>
    <recommendedName>
        <fullName evidence="7">GCS light chain</fullName>
    </recommendedName>
    <alternativeName>
        <fullName evidence="5">Gamma-ECS regulatory subunit</fullName>
    </alternativeName>
    <alternativeName>
        <fullName evidence="8">Gamma-glutamylcysteine synthetase regulatory subunit</fullName>
    </alternativeName>
    <alternativeName>
        <fullName evidence="6">Glutamate--cysteine ligase modifier subunit</fullName>
    </alternativeName>
</protein>
<feature type="domain" description="NADP-dependent oxidoreductase" evidence="10">
    <location>
        <begin position="98"/>
        <end position="212"/>
    </location>
</feature>
<feature type="region of interest" description="Disordered" evidence="9">
    <location>
        <begin position="329"/>
        <end position="350"/>
    </location>
</feature>
<keyword evidence="11" id="KW-0436">Ligase</keyword>
<dbReference type="InterPro" id="IPR036812">
    <property type="entry name" value="NAD(P)_OxRdtase_dom_sf"/>
</dbReference>
<feature type="region of interest" description="Disordered" evidence="9">
    <location>
        <begin position="641"/>
        <end position="691"/>
    </location>
</feature>
<evidence type="ECO:0000256" key="6">
    <source>
        <dbReference type="ARBA" id="ARBA00031154"/>
    </source>
</evidence>
<comment type="similarity">
    <text evidence="2">Belongs to the aldo/keto reductase family. Glutamate--cysteine ligase light chain subfamily.</text>
</comment>
<keyword evidence="12" id="KW-1185">Reference proteome</keyword>
<evidence type="ECO:0000256" key="4">
    <source>
        <dbReference type="ARBA" id="ARBA00022684"/>
    </source>
</evidence>
<dbReference type="GO" id="GO:0016874">
    <property type="term" value="F:ligase activity"/>
    <property type="evidence" value="ECO:0007669"/>
    <property type="project" value="UniProtKB-KW"/>
</dbReference>
<reference evidence="11 12" key="1">
    <citation type="submission" date="2020-10" db="EMBL/GenBank/DDBJ databases">
        <authorList>
            <person name="Klimov P.B."/>
            <person name="Dyachkov S.M."/>
            <person name="Chetverikov P.E."/>
        </authorList>
    </citation>
    <scope>NUCLEOTIDE SEQUENCE [LARGE SCALE GENOMIC DNA]</scope>
    <source>
        <strain evidence="11">BMOC 18-1129-001#AD2665</strain>
        <tissue evidence="11">Entire mites</tissue>
    </source>
</reference>
<accession>A0ABQ7S7E4</accession>
<feature type="region of interest" description="Disordered" evidence="9">
    <location>
        <begin position="405"/>
        <end position="428"/>
    </location>
</feature>
<dbReference type="Pfam" id="PF00248">
    <property type="entry name" value="Aldo_ket_red"/>
    <property type="match status" value="1"/>
</dbReference>
<evidence type="ECO:0000313" key="11">
    <source>
        <dbReference type="EMBL" id="KAG9509301.1"/>
    </source>
</evidence>
<dbReference type="PANTHER" id="PTHR13295">
    <property type="entry name" value="GLUTAMATE CYSTEINE LIGASE REGULATORY SUBUNIT"/>
    <property type="match status" value="1"/>
</dbReference>
<gene>
    <name evidence="11" type="primary">Gclm</name>
    <name evidence="11" type="ORF">GZH46_02189</name>
</gene>
<comment type="caution">
    <text evidence="11">The sequence shown here is derived from an EMBL/GenBank/DDBJ whole genome shotgun (WGS) entry which is preliminary data.</text>
</comment>
<proteinExistence type="inferred from homology"/>
<feature type="region of interest" description="Disordered" evidence="9">
    <location>
        <begin position="442"/>
        <end position="490"/>
    </location>
</feature>
<feature type="region of interest" description="Disordered" evidence="9">
    <location>
        <begin position="554"/>
        <end position="573"/>
    </location>
</feature>
<dbReference type="InterPro" id="IPR032963">
    <property type="entry name" value="Gclm"/>
</dbReference>
<feature type="compositionally biased region" description="Low complexity" evidence="9">
    <location>
        <begin position="651"/>
        <end position="678"/>
    </location>
</feature>
<dbReference type="EMBL" id="JAIFTH010000554">
    <property type="protein sequence ID" value="KAG9509301.1"/>
    <property type="molecule type" value="Genomic_DNA"/>
</dbReference>
<dbReference type="PANTHER" id="PTHR13295:SF4">
    <property type="entry name" value="GLUTAMATE--CYSTEINE LIGASE REGULATORY SUBUNIT"/>
    <property type="match status" value="1"/>
</dbReference>
<evidence type="ECO:0000256" key="8">
    <source>
        <dbReference type="ARBA" id="ARBA00032926"/>
    </source>
</evidence>
<evidence type="ECO:0000259" key="10">
    <source>
        <dbReference type="Pfam" id="PF00248"/>
    </source>
</evidence>
<feature type="compositionally biased region" description="Low complexity" evidence="9">
    <location>
        <begin position="557"/>
        <end position="573"/>
    </location>
</feature>
<evidence type="ECO:0000256" key="1">
    <source>
        <dbReference type="ARBA" id="ARBA00005006"/>
    </source>
</evidence>
<dbReference type="InterPro" id="IPR023210">
    <property type="entry name" value="NADP_OxRdtase_dom"/>
</dbReference>
<organism evidence="11 12">
    <name type="scientific">Fragariocoptes setiger</name>
    <dbReference type="NCBI Taxonomy" id="1670756"/>
    <lineage>
        <taxon>Eukaryota</taxon>
        <taxon>Metazoa</taxon>
        <taxon>Ecdysozoa</taxon>
        <taxon>Arthropoda</taxon>
        <taxon>Chelicerata</taxon>
        <taxon>Arachnida</taxon>
        <taxon>Acari</taxon>
        <taxon>Acariformes</taxon>
        <taxon>Trombidiformes</taxon>
        <taxon>Prostigmata</taxon>
        <taxon>Eupodina</taxon>
        <taxon>Eriophyoidea</taxon>
        <taxon>Phytoptidae</taxon>
        <taxon>Fragariocoptes</taxon>
    </lineage>
</organism>